<accession>A0A821P023</accession>
<evidence type="ECO:0000313" key="3">
    <source>
        <dbReference type="EMBL" id="CAF4794709.1"/>
    </source>
</evidence>
<reference evidence="3" key="1">
    <citation type="submission" date="2021-02" db="EMBL/GenBank/DDBJ databases">
        <authorList>
            <person name="Nowell W R."/>
        </authorList>
    </citation>
    <scope>NUCLEOTIDE SEQUENCE</scope>
</reference>
<evidence type="ECO:0000313" key="2">
    <source>
        <dbReference type="EMBL" id="CAF3805357.1"/>
    </source>
</evidence>
<feature type="transmembrane region" description="Helical" evidence="1">
    <location>
        <begin position="150"/>
        <end position="174"/>
    </location>
</feature>
<dbReference type="InterPro" id="IPR040350">
    <property type="entry name" value="TMEM272"/>
</dbReference>
<organism evidence="3 4">
    <name type="scientific">Rotaria socialis</name>
    <dbReference type="NCBI Taxonomy" id="392032"/>
    <lineage>
        <taxon>Eukaryota</taxon>
        <taxon>Metazoa</taxon>
        <taxon>Spiralia</taxon>
        <taxon>Gnathifera</taxon>
        <taxon>Rotifera</taxon>
        <taxon>Eurotatoria</taxon>
        <taxon>Bdelloidea</taxon>
        <taxon>Philodinida</taxon>
        <taxon>Philodinidae</taxon>
        <taxon>Rotaria</taxon>
    </lineage>
</organism>
<dbReference type="AlphaFoldDB" id="A0A821P023"/>
<keyword evidence="1" id="KW-1133">Transmembrane helix</keyword>
<gene>
    <name evidence="2" type="ORF">KIK155_LOCUS32677</name>
    <name evidence="3" type="ORF">TOA249_LOCUS22966</name>
</gene>
<dbReference type="PANTHER" id="PTHR33444">
    <property type="entry name" value="SI:DKEY-19B23.12-RELATED"/>
    <property type="match status" value="1"/>
</dbReference>
<keyword evidence="1" id="KW-0812">Transmembrane</keyword>
<name>A0A821P023_9BILA</name>
<feature type="transmembrane region" description="Helical" evidence="1">
    <location>
        <begin position="72"/>
        <end position="92"/>
    </location>
</feature>
<protein>
    <recommendedName>
        <fullName evidence="5">MARVEL domain-containing protein</fullName>
    </recommendedName>
</protein>
<dbReference type="PANTHER" id="PTHR33444:SF2">
    <property type="entry name" value="MARVEL DOMAIN-CONTAINING PROTEIN"/>
    <property type="match status" value="1"/>
</dbReference>
<keyword evidence="1" id="KW-0472">Membrane</keyword>
<sequence length="178" mass="19917">MDVEMRAEVPIITQPSLIQTSRFGSLKSFFPTLLTVSLSFWLIIFLTALISAIPLTQLIVGSLFKDECSINYLIPIYLIVAGVTGLVYVIISMGQACVSESGRLVLLALKVLFELFSLAWFIAGNVWVFSVQSTVQFTNHNETNTYCHPTAYNCAFVTIILTYIFACCGLWTIFYEKL</sequence>
<proteinExistence type="predicted"/>
<evidence type="ECO:0000313" key="4">
    <source>
        <dbReference type="Proteomes" id="UP000663838"/>
    </source>
</evidence>
<feature type="transmembrane region" description="Helical" evidence="1">
    <location>
        <begin position="29"/>
        <end position="52"/>
    </location>
</feature>
<dbReference type="Proteomes" id="UP000663865">
    <property type="component" value="Unassembled WGS sequence"/>
</dbReference>
<evidence type="ECO:0000256" key="1">
    <source>
        <dbReference type="SAM" id="Phobius"/>
    </source>
</evidence>
<dbReference type="Proteomes" id="UP000663838">
    <property type="component" value="Unassembled WGS sequence"/>
</dbReference>
<dbReference type="EMBL" id="CAJOBS010002148">
    <property type="protein sequence ID" value="CAF4794709.1"/>
    <property type="molecule type" value="Genomic_DNA"/>
</dbReference>
<comment type="caution">
    <text evidence="3">The sequence shown here is derived from an EMBL/GenBank/DDBJ whole genome shotgun (WGS) entry which is preliminary data.</text>
</comment>
<feature type="transmembrane region" description="Helical" evidence="1">
    <location>
        <begin position="104"/>
        <end position="130"/>
    </location>
</feature>
<evidence type="ECO:0008006" key="5">
    <source>
        <dbReference type="Google" id="ProtNLM"/>
    </source>
</evidence>
<dbReference type="EMBL" id="CAJNYV010006149">
    <property type="protein sequence ID" value="CAF3805357.1"/>
    <property type="molecule type" value="Genomic_DNA"/>
</dbReference>